<dbReference type="EMBL" id="LBKL01000099">
    <property type="protein sequence ID" value="KLL35303.1"/>
    <property type="molecule type" value="Genomic_DNA"/>
</dbReference>
<dbReference type="Proteomes" id="UP000035346">
    <property type="component" value="Unassembled WGS sequence"/>
</dbReference>
<gene>
    <name evidence="2" type="ORF">NCTC8185_01164</name>
    <name evidence="1" type="ORF">WA04_10970</name>
</gene>
<evidence type="ECO:0000313" key="4">
    <source>
        <dbReference type="Proteomes" id="UP000254076"/>
    </source>
</evidence>
<reference evidence="2 4" key="2">
    <citation type="submission" date="2018-06" db="EMBL/GenBank/DDBJ databases">
        <authorList>
            <consortium name="Pathogen Informatics"/>
            <person name="Doyle S."/>
        </authorList>
    </citation>
    <scope>NUCLEOTIDE SEQUENCE [LARGE SCALE GENOMIC DNA]</scope>
    <source>
        <strain evidence="2 4">NCTC8185</strain>
    </source>
</reference>
<dbReference type="AlphaFoldDB" id="A0A8B4RBR9"/>
<comment type="caution">
    <text evidence="2">The sequence shown here is derived from an EMBL/GenBank/DDBJ whole genome shotgun (WGS) entry which is preliminary data.</text>
</comment>
<name>A0A8B4RBR9_STRAG</name>
<evidence type="ECO:0000313" key="1">
    <source>
        <dbReference type="EMBL" id="KLL35303.1"/>
    </source>
</evidence>
<evidence type="ECO:0000313" key="3">
    <source>
        <dbReference type="Proteomes" id="UP000035346"/>
    </source>
</evidence>
<dbReference type="Proteomes" id="UP000254076">
    <property type="component" value="Unassembled WGS sequence"/>
</dbReference>
<dbReference type="EMBL" id="UHEQ01000004">
    <property type="protein sequence ID" value="SUN13897.1"/>
    <property type="molecule type" value="Genomic_DNA"/>
</dbReference>
<evidence type="ECO:0000313" key="2">
    <source>
        <dbReference type="EMBL" id="SUN13897.1"/>
    </source>
</evidence>
<proteinExistence type="predicted"/>
<reference evidence="1 3" key="1">
    <citation type="journal article" date="2015" name="PLoS ONE">
        <title>Genomic analysis reveals the molecular basis for capsule loss in the group B streptococcus population.</title>
        <authorList>
            <consortium name="DEVANI Consortium"/>
            <person name="Rosini R."/>
            <person name="Campisi E."/>
            <person name="De Chiara M."/>
            <person name="Tettelin H."/>
            <person name="Rinaudo D."/>
            <person name="Toniolo C."/>
            <person name="Metruccio M."/>
            <person name="Guidotti S."/>
            <person name="Sorensen U.B."/>
            <person name="Kilian M."/>
            <person name="Ramirez M."/>
            <person name="Janulczyk R."/>
            <person name="Donati C."/>
            <person name="Grandi G."/>
            <person name="Margarit I."/>
        </authorList>
    </citation>
    <scope>NUCLEOTIDE SEQUENCE [LARGE SCALE GENOMIC DNA]</scope>
    <source>
        <strain evidence="1 3">DK-B-USS-215</strain>
    </source>
</reference>
<accession>A0A8B4RBR9</accession>
<sequence length="94" mass="11101">MDLYNCLSIVYIISDLQDNKLALDILNSLELEEGVVLHSPSIYHMLLFFLERKNIPQYLQKNTAYKSCIEWFQSFLKSESFDILNKRKSPQKII</sequence>
<protein>
    <submittedName>
        <fullName evidence="2">Transposase</fullName>
    </submittedName>
</protein>
<organism evidence="2 4">
    <name type="scientific">Streptococcus agalactiae</name>
    <dbReference type="NCBI Taxonomy" id="1311"/>
    <lineage>
        <taxon>Bacteria</taxon>
        <taxon>Bacillati</taxon>
        <taxon>Bacillota</taxon>
        <taxon>Bacilli</taxon>
        <taxon>Lactobacillales</taxon>
        <taxon>Streptococcaceae</taxon>
        <taxon>Streptococcus</taxon>
    </lineage>
</organism>